<dbReference type="SUPFAM" id="SSF46894">
    <property type="entry name" value="C-terminal effector domain of the bipartite response regulators"/>
    <property type="match status" value="1"/>
</dbReference>
<dbReference type="Proteomes" id="UP000786989">
    <property type="component" value="Unassembled WGS sequence"/>
</dbReference>
<dbReference type="EMBL" id="DYWI01000164">
    <property type="protein sequence ID" value="HJF66130.1"/>
    <property type="molecule type" value="Genomic_DNA"/>
</dbReference>
<dbReference type="PANTHER" id="PTHR44688">
    <property type="entry name" value="DNA-BINDING TRANSCRIPTIONAL ACTIVATOR DEVR_DOSR"/>
    <property type="match status" value="1"/>
</dbReference>
<dbReference type="InterPro" id="IPR036388">
    <property type="entry name" value="WH-like_DNA-bd_sf"/>
</dbReference>
<dbReference type="CDD" id="cd06170">
    <property type="entry name" value="LuxR_C_like"/>
    <property type="match status" value="1"/>
</dbReference>
<evidence type="ECO:0000256" key="3">
    <source>
        <dbReference type="ARBA" id="ARBA00023163"/>
    </source>
</evidence>
<evidence type="ECO:0000256" key="2">
    <source>
        <dbReference type="ARBA" id="ARBA00023125"/>
    </source>
</evidence>
<dbReference type="PANTHER" id="PTHR44688:SF16">
    <property type="entry name" value="DNA-BINDING TRANSCRIPTIONAL ACTIVATOR DEVR_DOSR"/>
    <property type="match status" value="1"/>
</dbReference>
<keyword evidence="2" id="KW-0238">DNA-binding</keyword>
<evidence type="ECO:0000313" key="8">
    <source>
        <dbReference type="Proteomes" id="UP000269591"/>
    </source>
</evidence>
<reference evidence="6" key="4">
    <citation type="submission" date="2021-09" db="EMBL/GenBank/DDBJ databases">
        <authorList>
            <person name="Gilroy R."/>
        </authorList>
    </citation>
    <scope>NUCLEOTIDE SEQUENCE</scope>
    <source>
        <strain evidence="6">ChiGjej6B6-11269</strain>
    </source>
</reference>
<feature type="transmembrane region" description="Helical" evidence="4">
    <location>
        <begin position="208"/>
        <end position="227"/>
    </location>
</feature>
<organism evidence="7 8">
    <name type="scientific">Slackia equolifaciens</name>
    <dbReference type="NCBI Taxonomy" id="498718"/>
    <lineage>
        <taxon>Bacteria</taxon>
        <taxon>Bacillati</taxon>
        <taxon>Actinomycetota</taxon>
        <taxon>Coriobacteriia</taxon>
        <taxon>Eggerthellales</taxon>
        <taxon>Eggerthellaceae</taxon>
        <taxon>Slackia</taxon>
    </lineage>
</organism>
<reference evidence="7" key="2">
    <citation type="journal article" date="2019" name="Microbiol. Resour. Announc.">
        <title>Draft Genome Sequences of Type Strains of Gordonibacter faecihominis, Paraeggerthella hongkongensis, Parvibacter caecicola,Slackia equolifaciens, Slackia faecicanis, and Slackia isoflavoniconvertens.</title>
        <authorList>
            <person name="Danylec N."/>
            <person name="Stoll D.A."/>
            <person name="Dotsch A."/>
            <person name="Huch M."/>
        </authorList>
    </citation>
    <scope>NUCLEOTIDE SEQUENCE</scope>
    <source>
        <strain evidence="7">DSM 24851</strain>
    </source>
</reference>
<feature type="transmembrane region" description="Helical" evidence="4">
    <location>
        <begin position="126"/>
        <end position="146"/>
    </location>
</feature>
<evidence type="ECO:0000256" key="4">
    <source>
        <dbReference type="SAM" id="Phobius"/>
    </source>
</evidence>
<dbReference type="Gene3D" id="1.10.10.10">
    <property type="entry name" value="Winged helix-like DNA-binding domain superfamily/Winged helix DNA-binding domain"/>
    <property type="match status" value="1"/>
</dbReference>
<dbReference type="GO" id="GO:0006355">
    <property type="term" value="P:regulation of DNA-templated transcription"/>
    <property type="evidence" value="ECO:0007669"/>
    <property type="project" value="InterPro"/>
</dbReference>
<keyword evidence="4" id="KW-1133">Transmembrane helix</keyword>
<gene>
    <name evidence="7" type="ORF">DMP06_05090</name>
    <name evidence="6" type="ORF">K8U77_08480</name>
</gene>
<dbReference type="EMBL" id="QIBX01000006">
    <property type="protein sequence ID" value="RNL40504.1"/>
    <property type="molecule type" value="Genomic_DNA"/>
</dbReference>
<dbReference type="SMART" id="SM00421">
    <property type="entry name" value="HTH_LUXR"/>
    <property type="match status" value="1"/>
</dbReference>
<keyword evidence="8" id="KW-1185">Reference proteome</keyword>
<dbReference type="OrthoDB" id="3264440at2"/>
<keyword evidence="4" id="KW-0812">Transmembrane</keyword>
<feature type="transmembrane region" description="Helical" evidence="4">
    <location>
        <begin position="167"/>
        <end position="188"/>
    </location>
</feature>
<feature type="transmembrane region" description="Helical" evidence="4">
    <location>
        <begin position="6"/>
        <end position="28"/>
    </location>
</feature>
<sequence>MGTLLFYYTLAVMLIILTAASSCVSTYLVSRNRAFLYVGAAFLFYFFDITLVFLNDFNFGMGQEYSSDMGNPLSLITGFGTFLMMVQAICYFLNAKSPLMRLGLPVAWVVASAVVLVAFADTPFDSFAFYLQRALFFYALLVVLLAKFVQQGDGPLRSRLWKFRYMWLAALVLTTLSIAEDAYFMLLGASDVPGVLWTHPDRNFCENMMLVMFAVAAIRSSVVYLRLRYNSGMDVAEDDESAERAFQRGLPAFAQRFGLTARESEIVGLVVHGKDNQNIASQLGISLSTVKVHMSNILKKTGCANRKELVQQFWKG</sequence>
<dbReference type="GO" id="GO:0003677">
    <property type="term" value="F:DNA binding"/>
    <property type="evidence" value="ECO:0007669"/>
    <property type="project" value="UniProtKB-KW"/>
</dbReference>
<feature type="transmembrane region" description="Helical" evidence="4">
    <location>
        <begin position="102"/>
        <end position="120"/>
    </location>
</feature>
<reference evidence="8" key="1">
    <citation type="submission" date="2018-05" db="EMBL/GenBank/DDBJ databases">
        <title>Genome Sequencing of selected type strains of the family Eggerthellaceae.</title>
        <authorList>
            <person name="Danylec N."/>
            <person name="Stoll D.A."/>
            <person name="Doetsch A."/>
            <person name="Huch M."/>
        </authorList>
    </citation>
    <scope>NUCLEOTIDE SEQUENCE [LARGE SCALE GENOMIC DNA]</scope>
    <source>
        <strain evidence="8">DSM 24851</strain>
    </source>
</reference>
<dbReference type="RefSeq" id="WP_123208656.1">
    <property type="nucleotide sequence ID" value="NZ_JBHTHO010000005.1"/>
</dbReference>
<accession>A0A3N0B115</accession>
<dbReference type="PROSITE" id="PS00622">
    <property type="entry name" value="HTH_LUXR_1"/>
    <property type="match status" value="1"/>
</dbReference>
<dbReference type="InterPro" id="IPR000792">
    <property type="entry name" value="Tscrpt_reg_LuxR_C"/>
</dbReference>
<dbReference type="InterPro" id="IPR016032">
    <property type="entry name" value="Sig_transdc_resp-reg_C-effctor"/>
</dbReference>
<keyword evidence="1" id="KW-0805">Transcription regulation</keyword>
<protein>
    <submittedName>
        <fullName evidence="6">Helix-turn-helix transcriptional regulator</fullName>
    </submittedName>
    <submittedName>
        <fullName evidence="7">LuxR family transcriptional regulator</fullName>
    </submittedName>
</protein>
<feature type="transmembrane region" description="Helical" evidence="4">
    <location>
        <begin position="35"/>
        <end position="54"/>
    </location>
</feature>
<comment type="caution">
    <text evidence="7">The sequence shown here is derived from an EMBL/GenBank/DDBJ whole genome shotgun (WGS) entry which is preliminary data.</text>
</comment>
<evidence type="ECO:0000313" key="6">
    <source>
        <dbReference type="EMBL" id="HJF66130.1"/>
    </source>
</evidence>
<proteinExistence type="predicted"/>
<dbReference type="Proteomes" id="UP000269591">
    <property type="component" value="Unassembled WGS sequence"/>
</dbReference>
<dbReference type="AlphaFoldDB" id="A0A3N0B115"/>
<keyword evidence="3" id="KW-0804">Transcription</keyword>
<evidence type="ECO:0000259" key="5">
    <source>
        <dbReference type="PROSITE" id="PS50043"/>
    </source>
</evidence>
<feature type="domain" description="HTH luxR-type" evidence="5">
    <location>
        <begin position="252"/>
        <end position="316"/>
    </location>
</feature>
<keyword evidence="4" id="KW-0472">Membrane</keyword>
<name>A0A3N0B115_9ACTN</name>
<feature type="transmembrane region" description="Helical" evidence="4">
    <location>
        <begin position="74"/>
        <end position="95"/>
    </location>
</feature>
<evidence type="ECO:0000256" key="1">
    <source>
        <dbReference type="ARBA" id="ARBA00023015"/>
    </source>
</evidence>
<evidence type="ECO:0000313" key="7">
    <source>
        <dbReference type="EMBL" id="RNL40504.1"/>
    </source>
</evidence>
<dbReference type="Pfam" id="PF00196">
    <property type="entry name" value="GerE"/>
    <property type="match status" value="1"/>
</dbReference>
<dbReference type="PRINTS" id="PR00038">
    <property type="entry name" value="HTHLUXR"/>
</dbReference>
<reference evidence="6" key="3">
    <citation type="journal article" date="2021" name="PeerJ">
        <title>Extensive microbial diversity within the chicken gut microbiome revealed by metagenomics and culture.</title>
        <authorList>
            <person name="Gilroy R."/>
            <person name="Ravi A."/>
            <person name="Getino M."/>
            <person name="Pursley I."/>
            <person name="Horton D.L."/>
            <person name="Alikhan N.F."/>
            <person name="Baker D."/>
            <person name="Gharbi K."/>
            <person name="Hall N."/>
            <person name="Watson M."/>
            <person name="Adriaenssens E.M."/>
            <person name="Foster-Nyarko E."/>
            <person name="Jarju S."/>
            <person name="Secka A."/>
            <person name="Antonio M."/>
            <person name="Oren A."/>
            <person name="Chaudhuri R.R."/>
            <person name="La Ragione R."/>
            <person name="Hildebrand F."/>
            <person name="Pallen M.J."/>
        </authorList>
    </citation>
    <scope>NUCLEOTIDE SEQUENCE</scope>
    <source>
        <strain evidence="6">ChiGjej6B6-11269</strain>
    </source>
</reference>
<dbReference type="PROSITE" id="PS50043">
    <property type="entry name" value="HTH_LUXR_2"/>
    <property type="match status" value="1"/>
</dbReference>